<dbReference type="FunFam" id="1.10.238.10:FF:000009">
    <property type="entry name" value="Visinin-like protein 1"/>
    <property type="match status" value="1"/>
</dbReference>
<dbReference type="Pfam" id="PF13499">
    <property type="entry name" value="EF-hand_7"/>
    <property type="match status" value="1"/>
</dbReference>
<comment type="similarity">
    <text evidence="1">Belongs to the recoverin family.</text>
</comment>
<feature type="domain" description="EF-hand" evidence="5">
    <location>
        <begin position="66"/>
        <end position="101"/>
    </location>
</feature>
<evidence type="ECO:0000256" key="2">
    <source>
        <dbReference type="ARBA" id="ARBA00022723"/>
    </source>
</evidence>
<dbReference type="EnsemblMetazoa" id="HelroT74054">
    <property type="protein sequence ID" value="HelroP74054"/>
    <property type="gene ID" value="HelroG74054"/>
</dbReference>
<dbReference type="RefSeq" id="XP_009013102.1">
    <property type="nucleotide sequence ID" value="XM_009014854.1"/>
</dbReference>
<evidence type="ECO:0000256" key="3">
    <source>
        <dbReference type="ARBA" id="ARBA00022737"/>
    </source>
</evidence>
<dbReference type="CTD" id="20214966"/>
<feature type="domain" description="EF-hand" evidence="5">
    <location>
        <begin position="114"/>
        <end position="149"/>
    </location>
</feature>
<accession>T1G1L8</accession>
<keyword evidence="4" id="KW-0106">Calcium</keyword>
<proteinExistence type="inferred from homology"/>
<dbReference type="Gene3D" id="1.10.238.10">
    <property type="entry name" value="EF-hand"/>
    <property type="match status" value="1"/>
</dbReference>
<dbReference type="PROSITE" id="PS00018">
    <property type="entry name" value="EF_HAND_1"/>
    <property type="match status" value="2"/>
</dbReference>
<dbReference type="InParanoid" id="T1G1L8"/>
<dbReference type="InterPro" id="IPR018247">
    <property type="entry name" value="EF_Hand_1_Ca_BS"/>
</dbReference>
<dbReference type="PROSITE" id="PS50222">
    <property type="entry name" value="EF_HAND_2"/>
    <property type="match status" value="3"/>
</dbReference>
<protein>
    <recommendedName>
        <fullName evidence="5">EF-hand domain-containing protein</fullName>
    </recommendedName>
</protein>
<dbReference type="Proteomes" id="UP000015101">
    <property type="component" value="Unassembled WGS sequence"/>
</dbReference>
<feature type="domain" description="EF-hand" evidence="5">
    <location>
        <begin position="30"/>
        <end position="65"/>
    </location>
</feature>
<dbReference type="Pfam" id="PF13833">
    <property type="entry name" value="EF-hand_8"/>
    <property type="match status" value="1"/>
</dbReference>
<evidence type="ECO:0000259" key="5">
    <source>
        <dbReference type="PROSITE" id="PS50222"/>
    </source>
</evidence>
<dbReference type="OrthoDB" id="191686at2759"/>
<organism evidence="7 8">
    <name type="scientific">Helobdella robusta</name>
    <name type="common">Californian leech</name>
    <dbReference type="NCBI Taxonomy" id="6412"/>
    <lineage>
        <taxon>Eukaryota</taxon>
        <taxon>Metazoa</taxon>
        <taxon>Spiralia</taxon>
        <taxon>Lophotrochozoa</taxon>
        <taxon>Annelida</taxon>
        <taxon>Clitellata</taxon>
        <taxon>Hirudinea</taxon>
        <taxon>Rhynchobdellida</taxon>
        <taxon>Glossiphoniidae</taxon>
        <taxon>Helobdella</taxon>
    </lineage>
</organism>
<dbReference type="GO" id="GO:0009966">
    <property type="term" value="P:regulation of signal transduction"/>
    <property type="evidence" value="ECO:0000318"/>
    <property type="project" value="GO_Central"/>
</dbReference>
<keyword evidence="3" id="KW-0677">Repeat</keyword>
<dbReference type="KEGG" id="hro:HELRODRAFT_74054"/>
<dbReference type="eggNOG" id="KOG0044">
    <property type="taxonomic scope" value="Eukaryota"/>
</dbReference>
<reference evidence="7" key="3">
    <citation type="submission" date="2015-06" db="UniProtKB">
        <authorList>
            <consortium name="EnsemblMetazoa"/>
        </authorList>
    </citation>
    <scope>IDENTIFICATION</scope>
</reference>
<dbReference type="SMART" id="SM00054">
    <property type="entry name" value="EFh"/>
    <property type="match status" value="3"/>
</dbReference>
<dbReference type="SUPFAM" id="SSF47473">
    <property type="entry name" value="EF-hand"/>
    <property type="match status" value="1"/>
</dbReference>
<evidence type="ECO:0000313" key="6">
    <source>
        <dbReference type="EMBL" id="ESO09080.1"/>
    </source>
</evidence>
<dbReference type="PANTHER" id="PTHR23055:SF172">
    <property type="entry name" value="EF-HAND DOMAIN-CONTAINING PROTEIN"/>
    <property type="match status" value="1"/>
</dbReference>
<name>T1G1L8_HELRO</name>
<evidence type="ECO:0000256" key="1">
    <source>
        <dbReference type="ARBA" id="ARBA00006049"/>
    </source>
</evidence>
<evidence type="ECO:0000313" key="7">
    <source>
        <dbReference type="EnsemblMetazoa" id="HelroP74054"/>
    </source>
</evidence>
<dbReference type="InterPro" id="IPR011992">
    <property type="entry name" value="EF-hand-dom_pair"/>
</dbReference>
<evidence type="ECO:0000313" key="8">
    <source>
        <dbReference type="Proteomes" id="UP000015101"/>
    </source>
</evidence>
<sequence>YKDFMTECPDGILKKEEFYRIYNHFFPLGDSTKFASYIFDVFDFNKAGYVTFREFIIALSITSRGTLDEKLDWAFRLYDLDGDGYISKSEMIVIVDAIYLMVGRTVDLPPDENTPEKRVNKIFKQMDLNKDGKLSVEEFREGSKCDPWIVQAMSVHLPDFK</sequence>
<dbReference type="HOGENOM" id="CLU_072366_1_0_1"/>
<reference evidence="6 8" key="2">
    <citation type="journal article" date="2013" name="Nature">
        <title>Insights into bilaterian evolution from three spiralian genomes.</title>
        <authorList>
            <person name="Simakov O."/>
            <person name="Marletaz F."/>
            <person name="Cho S.J."/>
            <person name="Edsinger-Gonzales E."/>
            <person name="Havlak P."/>
            <person name="Hellsten U."/>
            <person name="Kuo D.H."/>
            <person name="Larsson T."/>
            <person name="Lv J."/>
            <person name="Arendt D."/>
            <person name="Savage R."/>
            <person name="Osoegawa K."/>
            <person name="de Jong P."/>
            <person name="Grimwood J."/>
            <person name="Chapman J.A."/>
            <person name="Shapiro H."/>
            <person name="Aerts A."/>
            <person name="Otillar R.P."/>
            <person name="Terry A.Y."/>
            <person name="Boore J.L."/>
            <person name="Grigoriev I.V."/>
            <person name="Lindberg D.R."/>
            <person name="Seaver E.C."/>
            <person name="Weisblat D.A."/>
            <person name="Putnam N.H."/>
            <person name="Rokhsar D.S."/>
        </authorList>
    </citation>
    <scope>NUCLEOTIDE SEQUENCE</scope>
</reference>
<reference evidence="8" key="1">
    <citation type="submission" date="2012-12" db="EMBL/GenBank/DDBJ databases">
        <authorList>
            <person name="Hellsten U."/>
            <person name="Grimwood J."/>
            <person name="Chapman J.A."/>
            <person name="Shapiro H."/>
            <person name="Aerts A."/>
            <person name="Otillar R.P."/>
            <person name="Terry A.Y."/>
            <person name="Boore J.L."/>
            <person name="Simakov O."/>
            <person name="Marletaz F."/>
            <person name="Cho S.-J."/>
            <person name="Edsinger-Gonzales E."/>
            <person name="Havlak P."/>
            <person name="Kuo D.-H."/>
            <person name="Larsson T."/>
            <person name="Lv J."/>
            <person name="Arendt D."/>
            <person name="Savage R."/>
            <person name="Osoegawa K."/>
            <person name="de Jong P."/>
            <person name="Lindberg D.R."/>
            <person name="Seaver E.C."/>
            <person name="Weisblat D.A."/>
            <person name="Putnam N.H."/>
            <person name="Grigoriev I.V."/>
            <person name="Rokhsar D.S."/>
        </authorList>
    </citation>
    <scope>NUCLEOTIDE SEQUENCE</scope>
</reference>
<dbReference type="InterPro" id="IPR002048">
    <property type="entry name" value="EF_hand_dom"/>
</dbReference>
<dbReference type="OMA" id="DNHDGHI"/>
<dbReference type="PRINTS" id="PR00450">
    <property type="entry name" value="RECOVERIN"/>
</dbReference>
<dbReference type="GeneID" id="20214966"/>
<dbReference type="InterPro" id="IPR028846">
    <property type="entry name" value="Recoverin"/>
</dbReference>
<dbReference type="EMBL" id="AMQM01003159">
    <property type="status" value="NOT_ANNOTATED_CDS"/>
    <property type="molecule type" value="Genomic_DNA"/>
</dbReference>
<dbReference type="EMBL" id="KB096023">
    <property type="protein sequence ID" value="ESO09080.1"/>
    <property type="molecule type" value="Genomic_DNA"/>
</dbReference>
<keyword evidence="2" id="KW-0479">Metal-binding</keyword>
<dbReference type="CDD" id="cd00051">
    <property type="entry name" value="EFh"/>
    <property type="match status" value="2"/>
</dbReference>
<dbReference type="GO" id="GO:0005509">
    <property type="term" value="F:calcium ion binding"/>
    <property type="evidence" value="ECO:0000318"/>
    <property type="project" value="GO_Central"/>
</dbReference>
<dbReference type="PANTHER" id="PTHR23055">
    <property type="entry name" value="CALCIUM BINDING PROTEINS"/>
    <property type="match status" value="1"/>
</dbReference>
<evidence type="ECO:0000256" key="4">
    <source>
        <dbReference type="ARBA" id="ARBA00022837"/>
    </source>
</evidence>
<gene>
    <name evidence="7" type="primary">20214966</name>
    <name evidence="6" type="ORF">HELRODRAFT_74054</name>
</gene>
<keyword evidence="8" id="KW-1185">Reference proteome</keyword>
<dbReference type="STRING" id="6412.T1G1L8"/>
<dbReference type="AlphaFoldDB" id="T1G1L8"/>